<name>A0ABT4ZG01_9RHOB</name>
<feature type="region of interest" description="Disordered" evidence="1">
    <location>
        <begin position="1"/>
        <end position="37"/>
    </location>
</feature>
<keyword evidence="3" id="KW-1185">Reference proteome</keyword>
<evidence type="ECO:0008006" key="4">
    <source>
        <dbReference type="Google" id="ProtNLM"/>
    </source>
</evidence>
<dbReference type="Proteomes" id="UP001165641">
    <property type="component" value="Unassembled WGS sequence"/>
</dbReference>
<evidence type="ECO:0000256" key="1">
    <source>
        <dbReference type="SAM" id="MobiDB-lite"/>
    </source>
</evidence>
<accession>A0ABT4ZG01</accession>
<sequence>MNDMEWCGIQDSERGPLSNGGSGNRSDNQLGDARQECSPEEAISVVEGLFWSYIRDLRRHEAALEARERGAVDPAELKEAMHSAKVVREAVHLLLSERNKVDKLRKDITGGVGGGSLDLDSARDEIGRRLACLRRAQGG</sequence>
<evidence type="ECO:0000313" key="3">
    <source>
        <dbReference type="Proteomes" id="UP001165641"/>
    </source>
</evidence>
<proteinExistence type="predicted"/>
<organism evidence="2 3">
    <name type="scientific">Paracoccus onchidii</name>
    <dbReference type="NCBI Taxonomy" id="3017813"/>
    <lineage>
        <taxon>Bacteria</taxon>
        <taxon>Pseudomonadati</taxon>
        <taxon>Pseudomonadota</taxon>
        <taxon>Alphaproteobacteria</taxon>
        <taxon>Rhodobacterales</taxon>
        <taxon>Paracoccaceae</taxon>
        <taxon>Paracoccus</taxon>
    </lineage>
</organism>
<reference evidence="2" key="1">
    <citation type="submission" date="2022-12" db="EMBL/GenBank/DDBJ databases">
        <title>Paracoccus onchidii sp. nov., isolated from a marine invertebrate from the South China Sea.</title>
        <authorList>
            <person name="Xu S."/>
            <person name="Liu Z."/>
            <person name="Xu Y."/>
        </authorList>
    </citation>
    <scope>NUCLEOTIDE SEQUENCE</scope>
    <source>
        <strain evidence="2">Z330</strain>
    </source>
</reference>
<dbReference type="RefSeq" id="WP_271889142.1">
    <property type="nucleotide sequence ID" value="NZ_JAQBIE010000012.1"/>
</dbReference>
<dbReference type="EMBL" id="JAQBIE010000012">
    <property type="protein sequence ID" value="MDB6178022.1"/>
    <property type="molecule type" value="Genomic_DNA"/>
</dbReference>
<protein>
    <recommendedName>
        <fullName evidence="4">Permease</fullName>
    </recommendedName>
</protein>
<gene>
    <name evidence="2" type="ORF">PAF17_10960</name>
</gene>
<comment type="caution">
    <text evidence="2">The sequence shown here is derived from an EMBL/GenBank/DDBJ whole genome shotgun (WGS) entry which is preliminary data.</text>
</comment>
<evidence type="ECO:0000313" key="2">
    <source>
        <dbReference type="EMBL" id="MDB6178022.1"/>
    </source>
</evidence>